<evidence type="ECO:0000256" key="1">
    <source>
        <dbReference type="PROSITE-ProRule" id="PRU00473"/>
    </source>
</evidence>
<dbReference type="Pfam" id="PF18911">
    <property type="entry name" value="PKD_4"/>
    <property type="match status" value="1"/>
</dbReference>
<dbReference type="GO" id="GO:0016020">
    <property type="term" value="C:membrane"/>
    <property type="evidence" value="ECO:0007669"/>
    <property type="project" value="UniProtKB-UniRule"/>
</dbReference>
<dbReference type="Gene3D" id="2.120.10.30">
    <property type="entry name" value="TolB, C-terminal domain"/>
    <property type="match status" value="1"/>
</dbReference>
<dbReference type="InterPro" id="IPR011042">
    <property type="entry name" value="6-blade_b-propeller_TolB-like"/>
</dbReference>
<sequence>MSFLKAQSNIYTIEKTVFSSNRFDEFAPVFYKGGIVFCSNRRNSSLVNYSNDANRAQFNIYFVEPDKKGKWKNADLFSKEITTKLNDGPVTFNENGDVIYFSRNMIVGHKLKKSLYNRNKLGVYSAHLVSEKWGNVREFRYNNDWFNITSPCLSPDEKRLYFSSDKPDGYGGADLYYCDWENGYWGDPVNLGPQINTDKNESYPFVNKVGELFFSSDRPEGMGGKDIYVTKANDDGWYTPLRLDSPINSEFDDFAMVTDSLGNKGYFSSDRGRTIDIYSFSAEKRPVWFSESQLQNNYCITLTDSGGSQVDTLKLAYEWVFSDGIKQYGKKVSHCFAGAGEYTAKVRLIDKKSRELFFHKNTYQISISNIEQPYIESSNHGLVNEPIRFDARKSYFRDFEIIDHYWQMDDTVHKTGMVTHYAFDHPGEKNVKLGLVLRSKENGNLVKKAVHKTVYILKNEKEKRLRVSQFLEPAAIHSRNNFKIVNTYLADNKLNPLSLYRLEVFSSPRKMLPTDPVFNRIPSKYAIHEIFQSEDGTFRYFVQENTDMMSLYPAYKELLTSGFKKPEVTFSILTDSVKMELTRILLKYGDQWDMFFNERNRLTTNGILMLNNIVELMNSHPDLKIEVGVHTDNMKSPEKNVYLTNLLAQIITNYLVDSGVSQYRLISKGYGDEFPIRSNLLETGRERNRRVEFKIIE</sequence>
<dbReference type="InterPro" id="IPR000601">
    <property type="entry name" value="PKD_dom"/>
</dbReference>
<dbReference type="InterPro" id="IPR011659">
    <property type="entry name" value="WD40"/>
</dbReference>
<proteinExistence type="predicted"/>
<dbReference type="Gene3D" id="3.30.1330.60">
    <property type="entry name" value="OmpA-like domain"/>
    <property type="match status" value="1"/>
</dbReference>
<dbReference type="Pfam" id="PF07676">
    <property type="entry name" value="PD40"/>
    <property type="match status" value="1"/>
</dbReference>
<accession>W7Y6H4</accession>
<evidence type="ECO:0000313" key="4">
    <source>
        <dbReference type="EMBL" id="GAF03233.1"/>
    </source>
</evidence>
<dbReference type="eggNOG" id="COG3291">
    <property type="taxonomic scope" value="Bacteria"/>
</dbReference>
<dbReference type="CDD" id="cd07185">
    <property type="entry name" value="OmpA_C-like"/>
    <property type="match status" value="1"/>
</dbReference>
<gene>
    <name evidence="4" type="ORF">JCM21142_41900</name>
</gene>
<keyword evidence="5" id="KW-1185">Reference proteome</keyword>
<evidence type="ECO:0000313" key="5">
    <source>
        <dbReference type="Proteomes" id="UP000019402"/>
    </source>
</evidence>
<dbReference type="OrthoDB" id="1488841at2"/>
<protein>
    <submittedName>
        <fullName evidence="4">Outer membrane protein ArfA</fullName>
    </submittedName>
</protein>
<keyword evidence="1" id="KW-0472">Membrane</keyword>
<dbReference type="InterPro" id="IPR006665">
    <property type="entry name" value="OmpA-like"/>
</dbReference>
<dbReference type="InterPro" id="IPR050330">
    <property type="entry name" value="Bact_OuterMem_StrucFunc"/>
</dbReference>
<dbReference type="Proteomes" id="UP000019402">
    <property type="component" value="Unassembled WGS sequence"/>
</dbReference>
<comment type="caution">
    <text evidence="4">The sequence shown here is derived from an EMBL/GenBank/DDBJ whole genome shotgun (WGS) entry which is preliminary data.</text>
</comment>
<dbReference type="Pfam" id="PF00691">
    <property type="entry name" value="OmpA"/>
    <property type="match status" value="1"/>
</dbReference>
<dbReference type="PANTHER" id="PTHR30329:SF21">
    <property type="entry name" value="LIPOPROTEIN YIAD-RELATED"/>
    <property type="match status" value="1"/>
</dbReference>
<dbReference type="RefSeq" id="WP_044212820.1">
    <property type="nucleotide sequence ID" value="NZ_BAMD01000020.1"/>
</dbReference>
<feature type="domain" description="PKD" evidence="2">
    <location>
        <begin position="316"/>
        <end position="350"/>
    </location>
</feature>
<feature type="domain" description="OmpA-like" evidence="3">
    <location>
        <begin position="588"/>
        <end position="697"/>
    </location>
</feature>
<dbReference type="InterPro" id="IPR036737">
    <property type="entry name" value="OmpA-like_sf"/>
</dbReference>
<organism evidence="4 5">
    <name type="scientific">Saccharicrinis fermentans DSM 9555 = JCM 21142</name>
    <dbReference type="NCBI Taxonomy" id="869213"/>
    <lineage>
        <taxon>Bacteria</taxon>
        <taxon>Pseudomonadati</taxon>
        <taxon>Bacteroidota</taxon>
        <taxon>Bacteroidia</taxon>
        <taxon>Marinilabiliales</taxon>
        <taxon>Marinilabiliaceae</taxon>
        <taxon>Saccharicrinis</taxon>
    </lineage>
</organism>
<dbReference type="SUPFAM" id="SSF82171">
    <property type="entry name" value="DPP6 N-terminal domain-like"/>
    <property type="match status" value="1"/>
</dbReference>
<reference evidence="4 5" key="1">
    <citation type="journal article" date="2014" name="Genome Announc.">
        <title>Draft Genome Sequence of Cytophaga fermentans JCM 21142T, a Facultative Anaerobe Isolated from Marine Mud.</title>
        <authorList>
            <person name="Starns D."/>
            <person name="Oshima K."/>
            <person name="Suda W."/>
            <person name="Iino T."/>
            <person name="Yuki M."/>
            <person name="Inoue J."/>
            <person name="Kitamura K."/>
            <person name="Iida T."/>
            <person name="Darby A."/>
            <person name="Hattori M."/>
            <person name="Ohkuma M."/>
        </authorList>
    </citation>
    <scope>NUCLEOTIDE SEQUENCE [LARGE SCALE GENOMIC DNA]</scope>
    <source>
        <strain evidence="4 5">JCM 21142</strain>
    </source>
</reference>
<dbReference type="eggNOG" id="COG2885">
    <property type="taxonomic scope" value="Bacteria"/>
</dbReference>
<dbReference type="PROSITE" id="PS51123">
    <property type="entry name" value="OMPA_2"/>
    <property type="match status" value="1"/>
</dbReference>
<dbReference type="CDD" id="cd00146">
    <property type="entry name" value="PKD"/>
    <property type="match status" value="1"/>
</dbReference>
<dbReference type="eggNOG" id="COG0823">
    <property type="taxonomic scope" value="Bacteria"/>
</dbReference>
<evidence type="ECO:0000259" key="2">
    <source>
        <dbReference type="PROSITE" id="PS50093"/>
    </source>
</evidence>
<dbReference type="AlphaFoldDB" id="W7Y6H4"/>
<dbReference type="InterPro" id="IPR035986">
    <property type="entry name" value="PKD_dom_sf"/>
</dbReference>
<evidence type="ECO:0000259" key="3">
    <source>
        <dbReference type="PROSITE" id="PS51123"/>
    </source>
</evidence>
<dbReference type="SUPFAM" id="SSF49299">
    <property type="entry name" value="PKD domain"/>
    <property type="match status" value="1"/>
</dbReference>
<dbReference type="STRING" id="869213.GCA_000517085_00247"/>
<dbReference type="PROSITE" id="PS50093">
    <property type="entry name" value="PKD"/>
    <property type="match status" value="1"/>
</dbReference>
<dbReference type="EMBL" id="BAMD01000020">
    <property type="protein sequence ID" value="GAF03233.1"/>
    <property type="molecule type" value="Genomic_DNA"/>
</dbReference>
<dbReference type="SUPFAM" id="SSF103088">
    <property type="entry name" value="OmpA-like"/>
    <property type="match status" value="1"/>
</dbReference>
<name>W7Y6H4_9BACT</name>
<dbReference type="PANTHER" id="PTHR30329">
    <property type="entry name" value="STATOR ELEMENT OF FLAGELLAR MOTOR COMPLEX"/>
    <property type="match status" value="1"/>
</dbReference>